<keyword evidence="1" id="KW-0378">Hydrolase</keyword>
<keyword evidence="4" id="KW-0347">Helicase</keyword>
<dbReference type="AlphaFoldDB" id="A0A9X3DZA9"/>
<dbReference type="InterPro" id="IPR049730">
    <property type="entry name" value="SNF2/RAD54-like_C"/>
</dbReference>
<dbReference type="Pfam" id="PF00271">
    <property type="entry name" value="Helicase_C"/>
    <property type="match status" value="1"/>
</dbReference>
<dbReference type="InterPro" id="IPR001650">
    <property type="entry name" value="Helicase_C-like"/>
</dbReference>
<feature type="domain" description="Helicase ATP-binding" evidence="2">
    <location>
        <begin position="498"/>
        <end position="684"/>
    </location>
</feature>
<evidence type="ECO:0000313" key="5">
    <source>
        <dbReference type="Proteomes" id="UP001144805"/>
    </source>
</evidence>
<gene>
    <name evidence="4" type="ORF">OSH07_03095</name>
</gene>
<protein>
    <submittedName>
        <fullName evidence="4">DEAD/DEAH box helicase</fullName>
    </submittedName>
</protein>
<dbReference type="CDD" id="cd17919">
    <property type="entry name" value="DEXHc_Snf"/>
    <property type="match status" value="1"/>
</dbReference>
<keyword evidence="4" id="KW-0547">Nucleotide-binding</keyword>
<evidence type="ECO:0000256" key="1">
    <source>
        <dbReference type="ARBA" id="ARBA00022801"/>
    </source>
</evidence>
<dbReference type="GO" id="GO:0005524">
    <property type="term" value="F:ATP binding"/>
    <property type="evidence" value="ECO:0007669"/>
    <property type="project" value="InterPro"/>
</dbReference>
<name>A0A9X3DZA9_9HYPH</name>
<dbReference type="SMART" id="SM00490">
    <property type="entry name" value="HELICc"/>
    <property type="match status" value="1"/>
</dbReference>
<keyword evidence="5" id="KW-1185">Reference proteome</keyword>
<dbReference type="EMBL" id="JAPKNK010000001">
    <property type="protein sequence ID" value="MCX5568171.1"/>
    <property type="molecule type" value="Genomic_DNA"/>
</dbReference>
<dbReference type="Proteomes" id="UP001144805">
    <property type="component" value="Unassembled WGS sequence"/>
</dbReference>
<evidence type="ECO:0000313" key="4">
    <source>
        <dbReference type="EMBL" id="MCX5568171.1"/>
    </source>
</evidence>
<dbReference type="PROSITE" id="PS51194">
    <property type="entry name" value="HELICASE_CTER"/>
    <property type="match status" value="1"/>
</dbReference>
<evidence type="ECO:0000259" key="2">
    <source>
        <dbReference type="PROSITE" id="PS51192"/>
    </source>
</evidence>
<dbReference type="GO" id="GO:0004386">
    <property type="term" value="F:helicase activity"/>
    <property type="evidence" value="ECO:0007669"/>
    <property type="project" value="UniProtKB-KW"/>
</dbReference>
<evidence type="ECO:0000259" key="3">
    <source>
        <dbReference type="PROSITE" id="PS51194"/>
    </source>
</evidence>
<dbReference type="PROSITE" id="PS51192">
    <property type="entry name" value="HELICASE_ATP_BIND_1"/>
    <property type="match status" value="1"/>
</dbReference>
<proteinExistence type="predicted"/>
<organism evidence="4 5">
    <name type="scientific">Kaistia nematophila</name>
    <dbReference type="NCBI Taxonomy" id="2994654"/>
    <lineage>
        <taxon>Bacteria</taxon>
        <taxon>Pseudomonadati</taxon>
        <taxon>Pseudomonadota</taxon>
        <taxon>Alphaproteobacteria</taxon>
        <taxon>Hyphomicrobiales</taxon>
        <taxon>Kaistiaceae</taxon>
        <taxon>Kaistia</taxon>
    </lineage>
</organism>
<dbReference type="RefSeq" id="WP_266337128.1">
    <property type="nucleotide sequence ID" value="NZ_JAPKNK010000001.1"/>
</dbReference>
<dbReference type="InterPro" id="IPR014001">
    <property type="entry name" value="Helicase_ATP-bd"/>
</dbReference>
<dbReference type="InterPro" id="IPR000330">
    <property type="entry name" value="SNF2_N"/>
</dbReference>
<comment type="caution">
    <text evidence="4">The sequence shown here is derived from an EMBL/GenBank/DDBJ whole genome shotgun (WGS) entry which is preliminary data.</text>
</comment>
<sequence length="1067" mass="117650">MSLSFTCLPDAEGCILSVVQPKRGLLSFLGSRRQYDLDALPREERSVAMALARLRVLDRDRREHAIEGERIRLSHRLVAALDSGSARTLGLPGLNTSYAFKAAMRGSLGSSDFRLDWWWEKGGRRVPLQRTGAFLRDDTGLLRIAAPIFEAIEIAEGFDPGASLQAHWLALGAFRRALGVEDAGNVPMGLEGALGQIEIVTCDRVGLDVDDADDSQFVPLPFVGASLATDSPVEAAHSAVQAGELAEFQRQAMARGAQPAYRIGATKFLILDRSAMPVVEAIAAAGRQDAEGRRAFIRDAERVITEAVERQARDDGRLNELMSPAGYQEALERAVSGAWTETSTWTSRVIAIAEWARPAPAMMDGSGTNWLPATMTEELGERLGMLLDEEVEPLLRALVEARAASLDIVPHRVGPIPAIAEVIEALARRLEMLRNRKDAPAPGDPQTVFLPLTHSNFWDNDFGAKITPRRPIEAFSLPPQVSTTLRPYQVQAFEWQVEAWTAGLPGILNADEQGLGKTLQTLSFLTWLRQRMIEGAMPSQPFLIVAPTSLLRNWEAECATHVDPDFWGEPVRLYGQGLQRWKSRAHRGRDIDDGVARLDLSPIENTPCLVIATYQTVANYAVSFSQTRFAVAVFDEIQNLKNPFAMRSEAARAVLADFRIGLTGTPVENATRDIWAIMDQLFPLALGPLAEFRRVFDEPREERMKQLHAALFSGQFGRSPLVLRRLKKDAASDLPPKVRILHPRIMPEVQAIRYDEIRGKGGGMFALLHHIRRTSLHPGLVEGEVPETFTAASARLAAAMDILAHIKSRRERALVFIENRDVQAWFAELIKIEFGLERVPVINGDTSIDLRKDITDRFQRHLIDDQGFDVLVMGPRAAGTGLTLTAANHVIHLTRWWNPAVEEQCNDRTHRIGQGKPVTIHIPLAVHPRLGPNSFDCLLQRLMTRKRGIADAVLWPQESEGPELLELYQAILSGRGASDDADLRPSSRPDLIATELGSNVTRIAIKGGGASIVVTRGTGLTRVEDSLTAGDAALIALSASEHPQSATWIPVSLLPDESLWPDFILPH</sequence>
<dbReference type="InterPro" id="IPR027417">
    <property type="entry name" value="P-loop_NTPase"/>
</dbReference>
<dbReference type="InterPro" id="IPR038718">
    <property type="entry name" value="SNF2-like_sf"/>
</dbReference>
<dbReference type="Gene3D" id="3.40.50.300">
    <property type="entry name" value="P-loop containing nucleotide triphosphate hydrolases"/>
    <property type="match status" value="1"/>
</dbReference>
<feature type="domain" description="Helicase C-terminal" evidence="3">
    <location>
        <begin position="801"/>
        <end position="960"/>
    </location>
</feature>
<keyword evidence="4" id="KW-0067">ATP-binding</keyword>
<dbReference type="GO" id="GO:0016787">
    <property type="term" value="F:hydrolase activity"/>
    <property type="evidence" value="ECO:0007669"/>
    <property type="project" value="UniProtKB-KW"/>
</dbReference>
<reference evidence="4" key="1">
    <citation type="submission" date="2022-11" db="EMBL/GenBank/DDBJ databases">
        <title>Biodiversity and phylogenetic relationships of bacteria.</title>
        <authorList>
            <person name="Machado R.A.R."/>
            <person name="Bhat A."/>
            <person name="Loulou A."/>
            <person name="Kallel S."/>
        </authorList>
    </citation>
    <scope>NUCLEOTIDE SEQUENCE</scope>
    <source>
        <strain evidence="4">K-TC2</strain>
    </source>
</reference>
<accession>A0A9X3DZA9</accession>
<dbReference type="Pfam" id="PF00176">
    <property type="entry name" value="SNF2-rel_dom"/>
    <property type="match status" value="1"/>
</dbReference>
<dbReference type="SMART" id="SM00487">
    <property type="entry name" value="DEXDc"/>
    <property type="match status" value="1"/>
</dbReference>
<dbReference type="SUPFAM" id="SSF52540">
    <property type="entry name" value="P-loop containing nucleoside triphosphate hydrolases"/>
    <property type="match status" value="2"/>
</dbReference>
<dbReference type="Gene3D" id="3.40.50.10810">
    <property type="entry name" value="Tandem AAA-ATPase domain"/>
    <property type="match status" value="1"/>
</dbReference>
<dbReference type="PANTHER" id="PTHR10799">
    <property type="entry name" value="SNF2/RAD54 HELICASE FAMILY"/>
    <property type="match status" value="1"/>
</dbReference>
<dbReference type="CDD" id="cd18793">
    <property type="entry name" value="SF2_C_SNF"/>
    <property type="match status" value="1"/>
</dbReference>